<proteinExistence type="predicted"/>
<protein>
    <submittedName>
        <fullName evidence="3">Serine threonine kinase</fullName>
    </submittedName>
</protein>
<keyword evidence="4" id="KW-1185">Reference proteome</keyword>
<dbReference type="InterPro" id="IPR011009">
    <property type="entry name" value="Kinase-like_dom_sf"/>
</dbReference>
<evidence type="ECO:0000256" key="1">
    <source>
        <dbReference type="SAM" id="MobiDB-lite"/>
    </source>
</evidence>
<dbReference type="GO" id="GO:0005524">
    <property type="term" value="F:ATP binding"/>
    <property type="evidence" value="ECO:0007669"/>
    <property type="project" value="InterPro"/>
</dbReference>
<keyword evidence="3" id="KW-0418">Kinase</keyword>
<dbReference type="GO" id="GO:0004672">
    <property type="term" value="F:protein kinase activity"/>
    <property type="evidence" value="ECO:0007669"/>
    <property type="project" value="InterPro"/>
</dbReference>
<accession>A0A8H5L754</accession>
<dbReference type="SUPFAM" id="SSF56112">
    <property type="entry name" value="Protein kinase-like (PK-like)"/>
    <property type="match status" value="1"/>
</dbReference>
<feature type="compositionally biased region" description="Low complexity" evidence="1">
    <location>
        <begin position="137"/>
        <end position="146"/>
    </location>
</feature>
<dbReference type="PROSITE" id="PS50011">
    <property type="entry name" value="PROTEIN_KINASE_DOM"/>
    <property type="match status" value="1"/>
</dbReference>
<dbReference type="EMBL" id="JAAOAR010000376">
    <property type="protein sequence ID" value="KAF5585050.1"/>
    <property type="molecule type" value="Genomic_DNA"/>
</dbReference>
<reference evidence="3 4" key="1">
    <citation type="submission" date="2020-05" db="EMBL/GenBank/DDBJ databases">
        <title>Identification and distribution of gene clusters putatively required for synthesis of sphingolipid metabolism inhibitors in phylogenetically diverse species of the filamentous fungus Fusarium.</title>
        <authorList>
            <person name="Kim H.-S."/>
            <person name="Busman M."/>
            <person name="Brown D.W."/>
            <person name="Divon H."/>
            <person name="Uhlig S."/>
            <person name="Proctor R.H."/>
        </authorList>
    </citation>
    <scope>NUCLEOTIDE SEQUENCE [LARGE SCALE GENOMIC DNA]</scope>
    <source>
        <strain evidence="3 4">NRRL 25211</strain>
    </source>
</reference>
<dbReference type="Proteomes" id="UP000544095">
    <property type="component" value="Unassembled WGS sequence"/>
</dbReference>
<name>A0A8H5L754_9HYPO</name>
<feature type="compositionally biased region" description="Basic and acidic residues" evidence="1">
    <location>
        <begin position="243"/>
        <end position="273"/>
    </location>
</feature>
<dbReference type="PANTHER" id="PTHR35391:SF7">
    <property type="entry name" value="C2H2-TYPE DOMAIN-CONTAINING PROTEIN"/>
    <property type="match status" value="1"/>
</dbReference>
<dbReference type="Gene3D" id="1.10.510.10">
    <property type="entry name" value="Transferase(Phosphotransferase) domain 1"/>
    <property type="match status" value="1"/>
</dbReference>
<evidence type="ECO:0000259" key="2">
    <source>
        <dbReference type="PROSITE" id="PS50011"/>
    </source>
</evidence>
<gene>
    <name evidence="3" type="ORF">FPANT_7631</name>
</gene>
<dbReference type="InterPro" id="IPR000719">
    <property type="entry name" value="Prot_kinase_dom"/>
</dbReference>
<feature type="region of interest" description="Disordered" evidence="1">
    <location>
        <begin position="117"/>
        <end position="152"/>
    </location>
</feature>
<comment type="caution">
    <text evidence="3">The sequence shown here is derived from an EMBL/GenBank/DDBJ whole genome shotgun (WGS) entry which is preliminary data.</text>
</comment>
<evidence type="ECO:0000313" key="3">
    <source>
        <dbReference type="EMBL" id="KAF5585050.1"/>
    </source>
</evidence>
<feature type="compositionally biased region" description="Basic and acidic residues" evidence="1">
    <location>
        <begin position="125"/>
        <end position="136"/>
    </location>
</feature>
<dbReference type="Pfam" id="PF14420">
    <property type="entry name" value="Clr5"/>
    <property type="match status" value="1"/>
</dbReference>
<organism evidence="3 4">
    <name type="scientific">Fusarium pseudoanthophilum</name>
    <dbReference type="NCBI Taxonomy" id="48495"/>
    <lineage>
        <taxon>Eukaryota</taxon>
        <taxon>Fungi</taxon>
        <taxon>Dikarya</taxon>
        <taxon>Ascomycota</taxon>
        <taxon>Pezizomycotina</taxon>
        <taxon>Sordariomycetes</taxon>
        <taxon>Hypocreomycetidae</taxon>
        <taxon>Hypocreales</taxon>
        <taxon>Nectriaceae</taxon>
        <taxon>Fusarium</taxon>
        <taxon>Fusarium fujikuroi species complex</taxon>
    </lineage>
</organism>
<feature type="domain" description="Protein kinase" evidence="2">
    <location>
        <begin position="848"/>
        <end position="1239"/>
    </location>
</feature>
<dbReference type="InterPro" id="IPR058925">
    <property type="entry name" value="zf-C2H2_AcuF"/>
</dbReference>
<evidence type="ECO:0000313" key="4">
    <source>
        <dbReference type="Proteomes" id="UP000544095"/>
    </source>
</evidence>
<dbReference type="Pfam" id="PF26082">
    <property type="entry name" value="zf-C2H2_AcuF"/>
    <property type="match status" value="1"/>
</dbReference>
<sequence length="1308" mass="148895">MIGVGNEAFSFTQASVASFAEMTTISHCYIQCSGSFSSLIESLGTSTRDTNEQIPLKGIANEYSRFDVWAGSVGAKHPPHKRISLDYRLRDSSFYAARVVDILQRLDSTLNTVGKRPMAEVAQPKFDRQRDNDSDRSSVTSSAESSSSDEADMLTPGRQIAALYESIKNSVRHLYSLAMVIRQPVATDRLSRASKITVDHFVSFDQSHVDECFPEASLVLKKRLAKAITRRRQLLIYNEKHYRKSSEPQPSEETRVAGHTVQDEPREKAKEDMPPLPVTSDPIKHLVRDTPSYAPTTSKGSLLASTEATKFIPPVDMREEPDVQSESGTITTFGFTGKDSVGIRVPPRPQDDNGEVLDQFLCPLCYHLIEVKGERAWTRHVFRDLQAYVCTFDNCETPDILFETRQDWLRHELENHRREWHCNNPKHKPHNSPQLLSLAKLCERSSSADNVTCPLCRDGCHDVVNGFECYKPSWVIRQVADDSCPESFDSEKSYKTKLPERDFNKITDSILAKATPWITSLPNDFATDGNPTMDSIEKPHETHPTIGQRGPCFILSTDLKRHIGQHLERLALFALHRSKLMPDDGMSVHTEDAVARSETSFESLKSANSMESYGHQDHEKDAADVASKTNITPVDLARYEAQYDDQMLNHVHVKLEDTRRLIRETLIESVFREPWPPVHYVARERCLFSPEGSLEGIITMGSVLSAICNPGETLNSIDPETFKYTVIYTVANGKKLFSILVLSLLEGEGLWHAMDYFNKNGICDRNLPLEESDFRNFRKYIYELYSQGDTEPTDIDDLRRKEMRSLGSSVLIYDFCYQHQWKFCAPVFSSKEALEVRHLDEKCILPFTEKCTKTDGDTYGQAIKYKIHRRHLVSNDMTLNPVYITVTRLSFEPMWQDELGKLKRIQALNQRHIVRLITTFRQGEDDFYFISEASDGGNLRDFWKAFPRVLTASFVKSVTEQLYGLVYASFEVGLTTALFERTATVSNDHLNPGNILWFKEGSGAGHKIGTMKTCHQSAATAFVSGLSRPEQLYTPPEQGDGMWNMMFPTDDMWSMGCITLEFMIWLLYGCEGLNKFHHDMGPGSPELDSNRRFWQSGTNGRKIHPVVLGWMDHMAEDPVCRVGETALGDLLKLTRDRLLVVEVAPWCNPRPIDLKDEDIPTLKGLSNKKTPDNTKGFQEPTDESAVKTVVNPWNIHRELITRLYVQENKRIEEIQEIMETVHNFEASKRKYQRQLDKWLFGKGYLSPSGRALEQPDARLWHPESIRQHRARPKEVCDWMQRILSGAKGESYWLPCPPLPPPDISSPDC</sequence>
<dbReference type="InterPro" id="IPR025676">
    <property type="entry name" value="Clr5_dom"/>
</dbReference>
<dbReference type="PANTHER" id="PTHR35391">
    <property type="entry name" value="C2H2-TYPE DOMAIN-CONTAINING PROTEIN-RELATED"/>
    <property type="match status" value="1"/>
</dbReference>
<feature type="region of interest" description="Disordered" evidence="1">
    <location>
        <begin position="243"/>
        <end position="283"/>
    </location>
</feature>
<keyword evidence="3" id="KW-0808">Transferase</keyword>